<dbReference type="Proteomes" id="UP000324222">
    <property type="component" value="Unassembled WGS sequence"/>
</dbReference>
<gene>
    <name evidence="2" type="ORF">E2C01_031807</name>
</gene>
<feature type="region of interest" description="Disordered" evidence="1">
    <location>
        <begin position="53"/>
        <end position="91"/>
    </location>
</feature>
<evidence type="ECO:0000313" key="2">
    <source>
        <dbReference type="EMBL" id="MPC38301.1"/>
    </source>
</evidence>
<keyword evidence="3" id="KW-1185">Reference proteome</keyword>
<accession>A0A5B7EUF0</accession>
<dbReference type="EMBL" id="VSRR010004034">
    <property type="protein sequence ID" value="MPC38301.1"/>
    <property type="molecule type" value="Genomic_DNA"/>
</dbReference>
<evidence type="ECO:0000313" key="3">
    <source>
        <dbReference type="Proteomes" id="UP000324222"/>
    </source>
</evidence>
<feature type="compositionally biased region" description="Polar residues" evidence="1">
    <location>
        <begin position="82"/>
        <end position="91"/>
    </location>
</feature>
<name>A0A5B7EUF0_PORTR</name>
<organism evidence="2 3">
    <name type="scientific">Portunus trituberculatus</name>
    <name type="common">Swimming crab</name>
    <name type="synonym">Neptunus trituberculatus</name>
    <dbReference type="NCBI Taxonomy" id="210409"/>
    <lineage>
        <taxon>Eukaryota</taxon>
        <taxon>Metazoa</taxon>
        <taxon>Ecdysozoa</taxon>
        <taxon>Arthropoda</taxon>
        <taxon>Crustacea</taxon>
        <taxon>Multicrustacea</taxon>
        <taxon>Malacostraca</taxon>
        <taxon>Eumalacostraca</taxon>
        <taxon>Eucarida</taxon>
        <taxon>Decapoda</taxon>
        <taxon>Pleocyemata</taxon>
        <taxon>Brachyura</taxon>
        <taxon>Eubrachyura</taxon>
        <taxon>Portunoidea</taxon>
        <taxon>Portunidae</taxon>
        <taxon>Portuninae</taxon>
        <taxon>Portunus</taxon>
    </lineage>
</organism>
<proteinExistence type="predicted"/>
<feature type="compositionally biased region" description="Basic and acidic residues" evidence="1">
    <location>
        <begin position="53"/>
        <end position="67"/>
    </location>
</feature>
<dbReference type="AlphaFoldDB" id="A0A5B7EUF0"/>
<reference evidence="2 3" key="1">
    <citation type="submission" date="2019-05" db="EMBL/GenBank/DDBJ databases">
        <title>Another draft genome of Portunus trituberculatus and its Hox gene families provides insights of decapod evolution.</title>
        <authorList>
            <person name="Jeong J.-H."/>
            <person name="Song I."/>
            <person name="Kim S."/>
            <person name="Choi T."/>
            <person name="Kim D."/>
            <person name="Ryu S."/>
            <person name="Kim W."/>
        </authorList>
    </citation>
    <scope>NUCLEOTIDE SEQUENCE [LARGE SCALE GENOMIC DNA]</scope>
    <source>
        <tissue evidence="2">Muscle</tissue>
    </source>
</reference>
<evidence type="ECO:0000256" key="1">
    <source>
        <dbReference type="SAM" id="MobiDB-lite"/>
    </source>
</evidence>
<comment type="caution">
    <text evidence="2">The sequence shown here is derived from an EMBL/GenBank/DDBJ whole genome shotgun (WGS) entry which is preliminary data.</text>
</comment>
<protein>
    <submittedName>
        <fullName evidence="2">Uncharacterized protein</fullName>
    </submittedName>
</protein>
<sequence>MAFWGRGCLTARLSVSHPAGVCPSATVYAGVTDKSAMCTVYRENDYVMVENERAEEHGEKGRGEDGLPLHAAPSLRRDEISETASLHQRSV</sequence>